<keyword evidence="7" id="KW-1185">Reference proteome</keyword>
<dbReference type="PANTHER" id="PTHR30346:SF0">
    <property type="entry name" value="HCA OPERON TRANSCRIPTIONAL ACTIVATOR HCAR"/>
    <property type="match status" value="1"/>
</dbReference>
<name>A0A4Q7UTU2_PSEST</name>
<comment type="similarity">
    <text evidence="1">Belongs to the LysR transcriptional regulatory family.</text>
</comment>
<protein>
    <submittedName>
        <fullName evidence="6">DNA-binding transcriptional LysR family regulator</fullName>
    </submittedName>
</protein>
<accession>A0A4Q7UTU2</accession>
<dbReference type="Gene3D" id="3.40.190.10">
    <property type="entry name" value="Periplasmic binding protein-like II"/>
    <property type="match status" value="2"/>
</dbReference>
<dbReference type="AlphaFoldDB" id="A0A4Q7UTU2"/>
<dbReference type="GO" id="GO:0003677">
    <property type="term" value="F:DNA binding"/>
    <property type="evidence" value="ECO:0007669"/>
    <property type="project" value="UniProtKB-KW"/>
</dbReference>
<dbReference type="GO" id="GO:0032993">
    <property type="term" value="C:protein-DNA complex"/>
    <property type="evidence" value="ECO:0007669"/>
    <property type="project" value="TreeGrafter"/>
</dbReference>
<keyword evidence="4" id="KW-0804">Transcription</keyword>
<evidence type="ECO:0000256" key="2">
    <source>
        <dbReference type="ARBA" id="ARBA00023015"/>
    </source>
</evidence>
<evidence type="ECO:0000259" key="5">
    <source>
        <dbReference type="PROSITE" id="PS50931"/>
    </source>
</evidence>
<evidence type="ECO:0000256" key="4">
    <source>
        <dbReference type="ARBA" id="ARBA00023163"/>
    </source>
</evidence>
<dbReference type="SUPFAM" id="SSF53850">
    <property type="entry name" value="Periplasmic binding protein-like II"/>
    <property type="match status" value="1"/>
</dbReference>
<dbReference type="Proteomes" id="UP000291591">
    <property type="component" value="Unassembled WGS sequence"/>
</dbReference>
<proteinExistence type="inferred from homology"/>
<dbReference type="InterPro" id="IPR005119">
    <property type="entry name" value="LysR_subst-bd"/>
</dbReference>
<gene>
    <name evidence="6" type="ORF">EV383_2212</name>
</gene>
<dbReference type="InterPro" id="IPR036390">
    <property type="entry name" value="WH_DNA-bd_sf"/>
</dbReference>
<dbReference type="InterPro" id="IPR036388">
    <property type="entry name" value="WH-like_DNA-bd_sf"/>
</dbReference>
<evidence type="ECO:0000256" key="3">
    <source>
        <dbReference type="ARBA" id="ARBA00023125"/>
    </source>
</evidence>
<sequence>MPGFSLRQLSYFVAVAEAGTFAGAAVRLHVSASALSLALDELERTLGVQLTVRRRAHGVRLTAAGTDTLRRARRLLRDAGELAAATDGAGGDVAGTVLLGCYPTLAPAELPALLARFAAAHPRARVEFAEGPQDVLSRRLRDGELDLALLYDHGLDPGLELAPLSSNTPYLVLPSGHRLAGRSSVHLREVADEPMVLFDLPPASDHLMTVCRAAGVSPSVAHRTATVELTRSLVGAGLGYTVLAQRAPGTRTAAGDRVVEIDLADDPAPLGIVLARSRTVQPSATARAFARIATGPARSRPA</sequence>
<dbReference type="Pfam" id="PF00126">
    <property type="entry name" value="HTH_1"/>
    <property type="match status" value="1"/>
</dbReference>
<evidence type="ECO:0000313" key="6">
    <source>
        <dbReference type="EMBL" id="RZT85347.1"/>
    </source>
</evidence>
<dbReference type="OrthoDB" id="3461141at2"/>
<organism evidence="6 7">
    <name type="scientific">Pseudonocardia sediminis</name>
    <dbReference type="NCBI Taxonomy" id="1397368"/>
    <lineage>
        <taxon>Bacteria</taxon>
        <taxon>Bacillati</taxon>
        <taxon>Actinomycetota</taxon>
        <taxon>Actinomycetes</taxon>
        <taxon>Pseudonocardiales</taxon>
        <taxon>Pseudonocardiaceae</taxon>
        <taxon>Pseudonocardia</taxon>
    </lineage>
</organism>
<dbReference type="PROSITE" id="PS50931">
    <property type="entry name" value="HTH_LYSR"/>
    <property type="match status" value="1"/>
</dbReference>
<dbReference type="EMBL" id="SHKL01000001">
    <property type="protein sequence ID" value="RZT85347.1"/>
    <property type="molecule type" value="Genomic_DNA"/>
</dbReference>
<evidence type="ECO:0000256" key="1">
    <source>
        <dbReference type="ARBA" id="ARBA00009437"/>
    </source>
</evidence>
<reference evidence="6 7" key="1">
    <citation type="submission" date="2019-02" db="EMBL/GenBank/DDBJ databases">
        <title>Sequencing the genomes of 1000 actinobacteria strains.</title>
        <authorList>
            <person name="Klenk H.-P."/>
        </authorList>
    </citation>
    <scope>NUCLEOTIDE SEQUENCE [LARGE SCALE GENOMIC DNA]</scope>
    <source>
        <strain evidence="6 7">DSM 45779</strain>
    </source>
</reference>
<dbReference type="PANTHER" id="PTHR30346">
    <property type="entry name" value="TRANSCRIPTIONAL DUAL REGULATOR HCAR-RELATED"/>
    <property type="match status" value="1"/>
</dbReference>
<feature type="domain" description="HTH lysR-type" evidence="5">
    <location>
        <begin position="4"/>
        <end position="62"/>
    </location>
</feature>
<keyword evidence="2" id="KW-0805">Transcription regulation</keyword>
<dbReference type="InterPro" id="IPR000847">
    <property type="entry name" value="LysR_HTH_N"/>
</dbReference>
<keyword evidence="3 6" id="KW-0238">DNA-binding</keyword>
<dbReference type="Pfam" id="PF03466">
    <property type="entry name" value="LysR_substrate"/>
    <property type="match status" value="1"/>
</dbReference>
<dbReference type="SUPFAM" id="SSF46785">
    <property type="entry name" value="Winged helix' DNA-binding domain"/>
    <property type="match status" value="1"/>
</dbReference>
<evidence type="ECO:0000313" key="7">
    <source>
        <dbReference type="Proteomes" id="UP000291591"/>
    </source>
</evidence>
<comment type="caution">
    <text evidence="6">The sequence shown here is derived from an EMBL/GenBank/DDBJ whole genome shotgun (WGS) entry which is preliminary data.</text>
</comment>
<dbReference type="GO" id="GO:0003700">
    <property type="term" value="F:DNA-binding transcription factor activity"/>
    <property type="evidence" value="ECO:0007669"/>
    <property type="project" value="InterPro"/>
</dbReference>
<dbReference type="Gene3D" id="1.10.10.10">
    <property type="entry name" value="Winged helix-like DNA-binding domain superfamily/Winged helix DNA-binding domain"/>
    <property type="match status" value="1"/>
</dbReference>